<evidence type="ECO:0000256" key="4">
    <source>
        <dbReference type="ARBA" id="ARBA00023065"/>
    </source>
</evidence>
<dbReference type="GO" id="GO:0016887">
    <property type="term" value="F:ATP hydrolysis activity"/>
    <property type="evidence" value="ECO:0007669"/>
    <property type="project" value="TreeGrafter"/>
</dbReference>
<evidence type="ECO:0000256" key="2">
    <source>
        <dbReference type="ARBA" id="ARBA00022448"/>
    </source>
</evidence>
<dbReference type="NCBIfam" id="TIGR01147">
    <property type="entry name" value="V_ATP_synt_G"/>
    <property type="match status" value="1"/>
</dbReference>
<dbReference type="GO" id="GO:0000221">
    <property type="term" value="C:vacuolar proton-transporting V-type ATPase, V1 domain"/>
    <property type="evidence" value="ECO:0007669"/>
    <property type="project" value="TreeGrafter"/>
</dbReference>
<gene>
    <name evidence="7" type="ORF">Cvel_5517</name>
</gene>
<evidence type="ECO:0000256" key="5">
    <source>
        <dbReference type="RuleBase" id="RU364019"/>
    </source>
</evidence>
<evidence type="ECO:0000313" key="7">
    <source>
        <dbReference type="EMBL" id="CEM37074.1"/>
    </source>
</evidence>
<dbReference type="EMBL" id="CDMZ01001754">
    <property type="protein sequence ID" value="CEM37074.1"/>
    <property type="molecule type" value="Genomic_DNA"/>
</dbReference>
<keyword evidence="4 5" id="KW-0406">Ion transport</keyword>
<dbReference type="Pfam" id="PF03179">
    <property type="entry name" value="V-ATPase_G"/>
    <property type="match status" value="1"/>
</dbReference>
<dbReference type="GO" id="GO:0046961">
    <property type="term" value="F:proton-transporting ATPase activity, rotational mechanism"/>
    <property type="evidence" value="ECO:0007669"/>
    <property type="project" value="InterPro"/>
</dbReference>
<proteinExistence type="inferred from homology"/>
<organism evidence="7">
    <name type="scientific">Chromera velia CCMP2878</name>
    <dbReference type="NCBI Taxonomy" id="1169474"/>
    <lineage>
        <taxon>Eukaryota</taxon>
        <taxon>Sar</taxon>
        <taxon>Alveolata</taxon>
        <taxon>Colpodellida</taxon>
        <taxon>Chromeraceae</taxon>
        <taxon>Chromera</taxon>
    </lineage>
</organism>
<name>A0A0G4H0L1_9ALVE</name>
<sequence length="122" mass="14222">MKSNALIQQLLKAEEDAEAVVKKARDNRIKKLRDARTAADEELKHFRQKEDEAFNAEYKNKYGSTDVYQQELDAQTEKEVTEVKAQFAANSKKVVMWMVDRVLRVEHELPTIVCRALREQKV</sequence>
<evidence type="ECO:0000256" key="3">
    <source>
        <dbReference type="ARBA" id="ARBA00022781"/>
    </source>
</evidence>
<dbReference type="PhylomeDB" id="A0A0G4H0L1"/>
<keyword evidence="6" id="KW-0175">Coiled coil</keyword>
<protein>
    <recommendedName>
        <fullName evidence="5">V-type proton ATPase subunit G</fullName>
    </recommendedName>
</protein>
<dbReference type="VEuPathDB" id="CryptoDB:Cvel_5517"/>
<dbReference type="InterPro" id="IPR005124">
    <property type="entry name" value="V-ATPase_G"/>
</dbReference>
<comment type="similarity">
    <text evidence="1 5">Belongs to the V-ATPase G subunit family.</text>
</comment>
<dbReference type="AlphaFoldDB" id="A0A0G4H0L1"/>
<dbReference type="PANTHER" id="PTHR12713:SF11">
    <property type="entry name" value="V-TYPE PROTON ATPASE SUBUNIT G"/>
    <property type="match status" value="1"/>
</dbReference>
<comment type="function">
    <text evidence="5">Subunit of the V1 complex of vacuolar(H+)-ATPase (V-ATPase), a multisubunit enzyme composed of a peripheral complex (V1) that hydrolyzes ATP and a membrane integral complex (V0) that translocates protons. V-ATPase is responsible for acidifying and maintaining the pH of intracellular compartments and in some cell types, is targeted to the plasma membrane, where it is responsible for acidifying the extracellular environment.</text>
</comment>
<keyword evidence="3 5" id="KW-0375">Hydrogen ion transport</keyword>
<dbReference type="Gene3D" id="1.20.5.2950">
    <property type="match status" value="1"/>
</dbReference>
<evidence type="ECO:0000256" key="1">
    <source>
        <dbReference type="ARBA" id="ARBA00010066"/>
    </source>
</evidence>
<comment type="subunit">
    <text evidence="5">V-ATPase is a heteromultimeric enzyme made up of two complexes: the ATP-hydrolytic V1 complex and the proton translocation V0 complex.</text>
</comment>
<keyword evidence="2 5" id="KW-0813">Transport</keyword>
<feature type="coiled-coil region" evidence="6">
    <location>
        <begin position="7"/>
        <end position="49"/>
    </location>
</feature>
<dbReference type="PANTHER" id="PTHR12713">
    <property type="entry name" value="VACUOLAR ATP SYNTHASE SUBUNIT G"/>
    <property type="match status" value="1"/>
</dbReference>
<reference evidence="7" key="1">
    <citation type="submission" date="2014-11" db="EMBL/GenBank/DDBJ databases">
        <authorList>
            <person name="Otto D Thomas"/>
            <person name="Naeem Raeece"/>
        </authorList>
    </citation>
    <scope>NUCLEOTIDE SEQUENCE</scope>
</reference>
<accession>A0A0G4H0L1</accession>
<evidence type="ECO:0000256" key="6">
    <source>
        <dbReference type="SAM" id="Coils"/>
    </source>
</evidence>